<dbReference type="AlphaFoldDB" id="A0A2P5AYZ4"/>
<accession>A0A2P5AYZ4</accession>
<keyword evidence="2" id="KW-1185">Reference proteome</keyword>
<evidence type="ECO:0000313" key="1">
    <source>
        <dbReference type="EMBL" id="PON41753.1"/>
    </source>
</evidence>
<organism evidence="1 2">
    <name type="scientific">Parasponia andersonii</name>
    <name type="common">Sponia andersonii</name>
    <dbReference type="NCBI Taxonomy" id="3476"/>
    <lineage>
        <taxon>Eukaryota</taxon>
        <taxon>Viridiplantae</taxon>
        <taxon>Streptophyta</taxon>
        <taxon>Embryophyta</taxon>
        <taxon>Tracheophyta</taxon>
        <taxon>Spermatophyta</taxon>
        <taxon>Magnoliopsida</taxon>
        <taxon>eudicotyledons</taxon>
        <taxon>Gunneridae</taxon>
        <taxon>Pentapetalae</taxon>
        <taxon>rosids</taxon>
        <taxon>fabids</taxon>
        <taxon>Rosales</taxon>
        <taxon>Cannabaceae</taxon>
        <taxon>Parasponia</taxon>
    </lineage>
</organism>
<dbReference type="EMBL" id="JXTB01000408">
    <property type="protein sequence ID" value="PON41753.1"/>
    <property type="molecule type" value="Genomic_DNA"/>
</dbReference>
<protein>
    <submittedName>
        <fullName evidence="1">Uncharacterized protein</fullName>
    </submittedName>
</protein>
<dbReference type="Proteomes" id="UP000237105">
    <property type="component" value="Unassembled WGS sequence"/>
</dbReference>
<proteinExistence type="predicted"/>
<sequence length="120" mass="13775">MKSTLFNSMPCPYSTLCQSLSILSNSNRNEIDLTQLYVNVLTQLYVNVFQYYQTQTEIKSKLFKSVSMRSTLFSTRLPHVSLTPSPDTWWISMIVEPLFNISFFSSVILSLTLLSLCLKT</sequence>
<reference evidence="2" key="1">
    <citation type="submission" date="2016-06" db="EMBL/GenBank/DDBJ databases">
        <title>Parallel loss of symbiosis genes in relatives of nitrogen-fixing non-legume Parasponia.</title>
        <authorList>
            <person name="Van Velzen R."/>
            <person name="Holmer R."/>
            <person name="Bu F."/>
            <person name="Rutten L."/>
            <person name="Van Zeijl A."/>
            <person name="Liu W."/>
            <person name="Santuari L."/>
            <person name="Cao Q."/>
            <person name="Sharma T."/>
            <person name="Shen D."/>
            <person name="Roswanjaya Y."/>
            <person name="Wardhani T."/>
            <person name="Kalhor M.S."/>
            <person name="Jansen J."/>
            <person name="Van den Hoogen J."/>
            <person name="Gungor B."/>
            <person name="Hartog M."/>
            <person name="Hontelez J."/>
            <person name="Verver J."/>
            <person name="Yang W.-C."/>
            <person name="Schijlen E."/>
            <person name="Repin R."/>
            <person name="Schilthuizen M."/>
            <person name="Schranz E."/>
            <person name="Heidstra R."/>
            <person name="Miyata K."/>
            <person name="Fedorova E."/>
            <person name="Kohlen W."/>
            <person name="Bisseling T."/>
            <person name="Smit S."/>
            <person name="Geurts R."/>
        </authorList>
    </citation>
    <scope>NUCLEOTIDE SEQUENCE [LARGE SCALE GENOMIC DNA]</scope>
    <source>
        <strain evidence="2">cv. WU1-14</strain>
    </source>
</reference>
<gene>
    <name evidence="1" type="ORF">PanWU01x14_287230</name>
</gene>
<evidence type="ECO:0000313" key="2">
    <source>
        <dbReference type="Proteomes" id="UP000237105"/>
    </source>
</evidence>
<name>A0A2P5AYZ4_PARAD</name>
<comment type="caution">
    <text evidence="1">The sequence shown here is derived from an EMBL/GenBank/DDBJ whole genome shotgun (WGS) entry which is preliminary data.</text>
</comment>